<name>A0AAE2C276_9LAMI</name>
<organism evidence="1 2">
    <name type="scientific">Sesamum angolense</name>
    <dbReference type="NCBI Taxonomy" id="2727404"/>
    <lineage>
        <taxon>Eukaryota</taxon>
        <taxon>Viridiplantae</taxon>
        <taxon>Streptophyta</taxon>
        <taxon>Embryophyta</taxon>
        <taxon>Tracheophyta</taxon>
        <taxon>Spermatophyta</taxon>
        <taxon>Magnoliopsida</taxon>
        <taxon>eudicotyledons</taxon>
        <taxon>Gunneridae</taxon>
        <taxon>Pentapetalae</taxon>
        <taxon>asterids</taxon>
        <taxon>lamiids</taxon>
        <taxon>Lamiales</taxon>
        <taxon>Pedaliaceae</taxon>
        <taxon>Sesamum</taxon>
    </lineage>
</organism>
<evidence type="ECO:0000313" key="2">
    <source>
        <dbReference type="Proteomes" id="UP001289374"/>
    </source>
</evidence>
<evidence type="ECO:0000313" key="1">
    <source>
        <dbReference type="EMBL" id="KAK4406341.1"/>
    </source>
</evidence>
<keyword evidence="2" id="KW-1185">Reference proteome</keyword>
<accession>A0AAE2C276</accession>
<dbReference type="Proteomes" id="UP001289374">
    <property type="component" value="Unassembled WGS sequence"/>
</dbReference>
<reference evidence="1" key="1">
    <citation type="submission" date="2020-06" db="EMBL/GenBank/DDBJ databases">
        <authorList>
            <person name="Li T."/>
            <person name="Hu X."/>
            <person name="Zhang T."/>
            <person name="Song X."/>
            <person name="Zhang H."/>
            <person name="Dai N."/>
            <person name="Sheng W."/>
            <person name="Hou X."/>
            <person name="Wei L."/>
        </authorList>
    </citation>
    <scope>NUCLEOTIDE SEQUENCE</scope>
    <source>
        <strain evidence="1">K16</strain>
        <tissue evidence="1">Leaf</tissue>
    </source>
</reference>
<reference evidence="1" key="2">
    <citation type="journal article" date="2024" name="Plant">
        <title>Genomic evolution and insights into agronomic trait innovations of Sesamum species.</title>
        <authorList>
            <person name="Miao H."/>
            <person name="Wang L."/>
            <person name="Qu L."/>
            <person name="Liu H."/>
            <person name="Sun Y."/>
            <person name="Le M."/>
            <person name="Wang Q."/>
            <person name="Wei S."/>
            <person name="Zheng Y."/>
            <person name="Lin W."/>
            <person name="Duan Y."/>
            <person name="Cao H."/>
            <person name="Xiong S."/>
            <person name="Wang X."/>
            <person name="Wei L."/>
            <person name="Li C."/>
            <person name="Ma Q."/>
            <person name="Ju M."/>
            <person name="Zhao R."/>
            <person name="Li G."/>
            <person name="Mu C."/>
            <person name="Tian Q."/>
            <person name="Mei H."/>
            <person name="Zhang T."/>
            <person name="Gao T."/>
            <person name="Zhang H."/>
        </authorList>
    </citation>
    <scope>NUCLEOTIDE SEQUENCE</scope>
    <source>
        <strain evidence="1">K16</strain>
    </source>
</reference>
<proteinExistence type="predicted"/>
<dbReference type="AlphaFoldDB" id="A0AAE2C276"/>
<protein>
    <submittedName>
        <fullName evidence="1">Uncharacterized protein</fullName>
    </submittedName>
</protein>
<comment type="caution">
    <text evidence="1">The sequence shown here is derived from an EMBL/GenBank/DDBJ whole genome shotgun (WGS) entry which is preliminary data.</text>
</comment>
<sequence>MVGGEKLEESLQIKKSRAISILSDQYNSFFHTKANERRVRKEIKRINDENGEEVIGREGAQKVILNYSGSTQSSTEAMEEVLECLESRVTTAMNEELTKPFTSEEITQAFRQMHPSKSPRWTVSSRIAELIRRSIGWHGINYASRKMRRELRLVPIIYLAFVVGPLRCFGSRPKVEGGGWYVYLNYGSSLAPAARYILANRLVTTIEGSGGQWMWGLFSETGRRVACVGLLQSRPTSSRLYLGCRGGLLIAAFAAPRSGFGGFIGRLGGWTRTSSFYFPGDLVDEE</sequence>
<dbReference type="EMBL" id="JACGWL010000003">
    <property type="protein sequence ID" value="KAK4406341.1"/>
    <property type="molecule type" value="Genomic_DNA"/>
</dbReference>
<gene>
    <name evidence="1" type="ORF">Sango_0640600</name>
</gene>